<sequence>MPRTSPTQAEVASSYTLWCEYFDTLGIDSREDFDAMLNSEKMEMLAFAFGNDVAVESAPPMTPERAVEVEIMYARAEAAAAIVKMALQWRQEPYLTYHLEQVIDRYNALSR</sequence>
<name>A0A6J5LQ88_9CAUD</name>
<protein>
    <submittedName>
        <fullName evidence="1">Uncharacterized protein</fullName>
    </submittedName>
</protein>
<gene>
    <name evidence="1" type="ORF">UFOVP305_25</name>
    <name evidence="2" type="ORF">UFOVP593_20</name>
    <name evidence="3" type="ORF">UFOVP842_30</name>
</gene>
<proteinExistence type="predicted"/>
<dbReference type="EMBL" id="LR796793">
    <property type="protein sequence ID" value="CAB4166477.1"/>
    <property type="molecule type" value="Genomic_DNA"/>
</dbReference>
<organism evidence="1">
    <name type="scientific">uncultured Caudovirales phage</name>
    <dbReference type="NCBI Taxonomy" id="2100421"/>
    <lineage>
        <taxon>Viruses</taxon>
        <taxon>Duplodnaviria</taxon>
        <taxon>Heunggongvirae</taxon>
        <taxon>Uroviricota</taxon>
        <taxon>Caudoviricetes</taxon>
        <taxon>Peduoviridae</taxon>
        <taxon>Maltschvirus</taxon>
        <taxon>Maltschvirus maltsch</taxon>
    </lineage>
</organism>
<evidence type="ECO:0000313" key="2">
    <source>
        <dbReference type="EMBL" id="CAB4151507.1"/>
    </source>
</evidence>
<accession>A0A6J5LQ88</accession>
<reference evidence="1" key="1">
    <citation type="submission" date="2020-04" db="EMBL/GenBank/DDBJ databases">
        <authorList>
            <person name="Chiriac C."/>
            <person name="Salcher M."/>
            <person name="Ghai R."/>
            <person name="Kavagutti S V."/>
        </authorList>
    </citation>
    <scope>NUCLEOTIDE SEQUENCE</scope>
</reference>
<evidence type="ECO:0000313" key="1">
    <source>
        <dbReference type="EMBL" id="CAB4136784.1"/>
    </source>
</evidence>
<evidence type="ECO:0000313" key="3">
    <source>
        <dbReference type="EMBL" id="CAB4166477.1"/>
    </source>
</evidence>
<dbReference type="EMBL" id="LR796565">
    <property type="protein sequence ID" value="CAB4151507.1"/>
    <property type="molecule type" value="Genomic_DNA"/>
</dbReference>
<dbReference type="EMBL" id="LR796324">
    <property type="protein sequence ID" value="CAB4136784.1"/>
    <property type="molecule type" value="Genomic_DNA"/>
</dbReference>